<name>A0A7J8YCI0_GOSAI</name>
<feature type="domain" description="BTB" evidence="3">
    <location>
        <begin position="84"/>
        <end position="155"/>
    </location>
</feature>
<dbReference type="CDD" id="cd14733">
    <property type="entry name" value="BACK"/>
    <property type="match status" value="1"/>
</dbReference>
<dbReference type="InterPro" id="IPR044784">
    <property type="entry name" value="At1g01640-like"/>
</dbReference>
<dbReference type="PANTHER" id="PTHR47274:SF1">
    <property type="entry name" value="BTB_POZ DOMAIN CONTAINING PROTEIN, EXPRESSED"/>
    <property type="match status" value="1"/>
</dbReference>
<reference evidence="4 5" key="1">
    <citation type="journal article" date="2019" name="Genome Biol. Evol.">
        <title>Insights into the evolution of the New World diploid cottons (Gossypium, subgenus Houzingenia) based on genome sequencing.</title>
        <authorList>
            <person name="Grover C.E."/>
            <person name="Arick M.A. 2nd"/>
            <person name="Thrash A."/>
            <person name="Conover J.L."/>
            <person name="Sanders W.S."/>
            <person name="Peterson D.G."/>
            <person name="Frelichowski J.E."/>
            <person name="Scheffler J.A."/>
            <person name="Scheffler B.E."/>
            <person name="Wendel J.F."/>
        </authorList>
    </citation>
    <scope>NUCLEOTIDE SEQUENCE [LARGE SCALE GENOMIC DNA]</scope>
    <source>
        <strain evidence="4">185</strain>
        <tissue evidence="4">Leaf</tissue>
    </source>
</reference>
<dbReference type="CDD" id="cd18186">
    <property type="entry name" value="BTB_POZ_ZBTB_KLHL-like"/>
    <property type="match status" value="1"/>
</dbReference>
<accession>A0A7J8YCI0</accession>
<gene>
    <name evidence="4" type="ORF">Goari_020841</name>
</gene>
<dbReference type="SUPFAM" id="SSF54695">
    <property type="entry name" value="POZ domain"/>
    <property type="match status" value="1"/>
</dbReference>
<dbReference type="AlphaFoldDB" id="A0A7J8YCI0"/>
<dbReference type="InterPro" id="IPR011333">
    <property type="entry name" value="SKP1/BTB/POZ_sf"/>
</dbReference>
<dbReference type="InterPro" id="IPR000210">
    <property type="entry name" value="BTB/POZ_dom"/>
</dbReference>
<proteinExistence type="predicted"/>
<evidence type="ECO:0000256" key="1">
    <source>
        <dbReference type="ARBA" id="ARBA00002668"/>
    </source>
</evidence>
<evidence type="ECO:0000313" key="5">
    <source>
        <dbReference type="Proteomes" id="UP000593577"/>
    </source>
</evidence>
<dbReference type="UniPathway" id="UPA00143"/>
<evidence type="ECO:0000259" key="3">
    <source>
        <dbReference type="PROSITE" id="PS50097"/>
    </source>
</evidence>
<sequence>MGRSLKIPVEKTPPFLRTLFSSSAISTCSTFFSDIFSVCCSCFPNISSRAQPQANQTRWIDDLKEKRVSFLSGLFEALKEETHTDALLKPSGGSPSIPAHRVVLATRSEIFKDMLETNCFKDDTIRVPIRVPELNSEELESFLEFLYNGILPLEKLEKHVHPLFIASKKYEIPYLQEFCQCYMLNSLNASNVLDVLETSQACSNTALKEIALDFIFNNAEAVVLSDKYEALAAKNPQLCMQITREFFMNAKNEKFSPARVMGFQKKIGFSEKSISDFQASNVEEEMGNNQGSFASHM</sequence>
<dbReference type="Pfam" id="PF00651">
    <property type="entry name" value="BTB"/>
    <property type="match status" value="1"/>
</dbReference>
<dbReference type="Gene3D" id="3.30.710.10">
    <property type="entry name" value="Potassium Channel Kv1.1, Chain A"/>
    <property type="match status" value="1"/>
</dbReference>
<dbReference type="PANTHER" id="PTHR47274">
    <property type="entry name" value="BTB/POZ DOMAIN CONTAINING PROTEIN, EXPRESSED-RELATED"/>
    <property type="match status" value="1"/>
</dbReference>
<dbReference type="Gene3D" id="1.25.40.420">
    <property type="match status" value="1"/>
</dbReference>
<dbReference type="GO" id="GO:0016567">
    <property type="term" value="P:protein ubiquitination"/>
    <property type="evidence" value="ECO:0007669"/>
    <property type="project" value="UniProtKB-UniPathway"/>
</dbReference>
<dbReference type="EMBL" id="JABFAA010000012">
    <property type="protein sequence ID" value="MBA0697295.1"/>
    <property type="molecule type" value="Genomic_DNA"/>
</dbReference>
<comment type="function">
    <text evidence="1">May act as a substrate-specific adapter of an E3 ubiquitin-protein ligase complex (CUL3-RBX1-BTB) which mediates the ubiquitination and subsequent proteasomal degradation of target proteins.</text>
</comment>
<evidence type="ECO:0000256" key="2">
    <source>
        <dbReference type="ARBA" id="ARBA00004906"/>
    </source>
</evidence>
<comment type="pathway">
    <text evidence="2">Protein modification; protein ubiquitination.</text>
</comment>
<evidence type="ECO:0000313" key="4">
    <source>
        <dbReference type="EMBL" id="MBA0697295.1"/>
    </source>
</evidence>
<protein>
    <recommendedName>
        <fullName evidence="3">BTB domain-containing protein</fullName>
    </recommendedName>
</protein>
<dbReference type="Proteomes" id="UP000593577">
    <property type="component" value="Unassembled WGS sequence"/>
</dbReference>
<keyword evidence="5" id="KW-1185">Reference proteome</keyword>
<dbReference type="SMART" id="SM00225">
    <property type="entry name" value="BTB"/>
    <property type="match status" value="1"/>
</dbReference>
<comment type="caution">
    <text evidence="4">The sequence shown here is derived from an EMBL/GenBank/DDBJ whole genome shotgun (WGS) entry which is preliminary data.</text>
</comment>
<organism evidence="4 5">
    <name type="scientific">Gossypium aridum</name>
    <name type="common">American cotton</name>
    <name type="synonym">Erioxylum aridum</name>
    <dbReference type="NCBI Taxonomy" id="34290"/>
    <lineage>
        <taxon>Eukaryota</taxon>
        <taxon>Viridiplantae</taxon>
        <taxon>Streptophyta</taxon>
        <taxon>Embryophyta</taxon>
        <taxon>Tracheophyta</taxon>
        <taxon>Spermatophyta</taxon>
        <taxon>Magnoliopsida</taxon>
        <taxon>eudicotyledons</taxon>
        <taxon>Gunneridae</taxon>
        <taxon>Pentapetalae</taxon>
        <taxon>rosids</taxon>
        <taxon>malvids</taxon>
        <taxon>Malvales</taxon>
        <taxon>Malvaceae</taxon>
        <taxon>Malvoideae</taxon>
        <taxon>Gossypium</taxon>
    </lineage>
</organism>
<dbReference type="PROSITE" id="PS50097">
    <property type="entry name" value="BTB"/>
    <property type="match status" value="1"/>
</dbReference>